<keyword evidence="5" id="KW-1185">Reference proteome</keyword>
<name>A0ABD2CWV5_VESMC</name>
<dbReference type="InterPro" id="IPR032376">
    <property type="entry name" value="DOCK_N"/>
</dbReference>
<comment type="caution">
    <text evidence="4">The sequence shown here is derived from an EMBL/GenBank/DDBJ whole genome shotgun (WGS) entry which is preliminary data.</text>
</comment>
<dbReference type="CDD" id="cd11872">
    <property type="entry name" value="SH3_DOCK_AB"/>
    <property type="match status" value="1"/>
</dbReference>
<dbReference type="InterPro" id="IPR036028">
    <property type="entry name" value="SH3-like_dom_sf"/>
</dbReference>
<dbReference type="EMBL" id="JAYRBN010000027">
    <property type="protein sequence ID" value="KAL2749552.1"/>
    <property type="molecule type" value="Genomic_DNA"/>
</dbReference>
<accession>A0ABD2CWV5</accession>
<reference evidence="4 5" key="1">
    <citation type="journal article" date="2024" name="Ann. Entomol. Soc. Am.">
        <title>Genomic analyses of the southern and eastern yellowjacket wasps (Hymenoptera: Vespidae) reveal evolutionary signatures of social life.</title>
        <authorList>
            <person name="Catto M.A."/>
            <person name="Caine P.B."/>
            <person name="Orr S.E."/>
            <person name="Hunt B.G."/>
            <person name="Goodisman M.A.D."/>
        </authorList>
    </citation>
    <scope>NUCLEOTIDE SEQUENCE [LARGE SCALE GENOMIC DNA]</scope>
    <source>
        <strain evidence="4">232</strain>
        <tissue evidence="4">Head and thorax</tissue>
    </source>
</reference>
<dbReference type="AlphaFoldDB" id="A0ABD2CWV5"/>
<gene>
    <name evidence="4" type="ORF">V1477_002492</name>
</gene>
<dbReference type="InterPro" id="IPR026791">
    <property type="entry name" value="DOCK"/>
</dbReference>
<evidence type="ECO:0000259" key="3">
    <source>
        <dbReference type="PROSITE" id="PS50002"/>
    </source>
</evidence>
<dbReference type="SMART" id="SM00326">
    <property type="entry name" value="SH3"/>
    <property type="match status" value="1"/>
</dbReference>
<evidence type="ECO:0000313" key="4">
    <source>
        <dbReference type="EMBL" id="KAL2749552.1"/>
    </source>
</evidence>
<dbReference type="FunFam" id="2.30.30.40:FF:000057">
    <property type="entry name" value="Dedicator of cytokinesis protein 4"/>
    <property type="match status" value="1"/>
</dbReference>
<dbReference type="PROSITE" id="PS50002">
    <property type="entry name" value="SH3"/>
    <property type="match status" value="1"/>
</dbReference>
<evidence type="ECO:0000256" key="2">
    <source>
        <dbReference type="PROSITE-ProRule" id="PRU00192"/>
    </source>
</evidence>
<keyword evidence="1 2" id="KW-0728">SH3 domain</keyword>
<sequence length="210" mass="24337">MSVGSVLALRITATSLRAPENTRECSTRAATHPMFECLEGPLGRACSRVRENTYEMWTTTKTTKYGVAVYNWRGETRYGLPLEIGETVQILEECAGWYRGFSTKNRAVKGIFPSSYVHLKPCKIDNEGLFESVIPLEDPVVREVTLVLREWGGIWKRLYVERETYKFNTLRKVMRELLEWRRQLLAGTLTTDQTRELKLRIINKVDWGNR</sequence>
<evidence type="ECO:0000256" key="1">
    <source>
        <dbReference type="ARBA" id="ARBA00022443"/>
    </source>
</evidence>
<feature type="domain" description="SH3" evidence="3">
    <location>
        <begin position="61"/>
        <end position="122"/>
    </location>
</feature>
<protein>
    <submittedName>
        <fullName evidence="4">Dedicator of cytokinesis protein 3</fullName>
    </submittedName>
</protein>
<proteinExistence type="predicted"/>
<dbReference type="PANTHER" id="PTHR45653:SF12">
    <property type="entry name" value="SPONGE, ISOFORM E"/>
    <property type="match status" value="1"/>
</dbReference>
<organism evidence="4 5">
    <name type="scientific">Vespula maculifrons</name>
    <name type="common">Eastern yellow jacket</name>
    <name type="synonym">Wasp</name>
    <dbReference type="NCBI Taxonomy" id="7453"/>
    <lineage>
        <taxon>Eukaryota</taxon>
        <taxon>Metazoa</taxon>
        <taxon>Ecdysozoa</taxon>
        <taxon>Arthropoda</taxon>
        <taxon>Hexapoda</taxon>
        <taxon>Insecta</taxon>
        <taxon>Pterygota</taxon>
        <taxon>Neoptera</taxon>
        <taxon>Endopterygota</taxon>
        <taxon>Hymenoptera</taxon>
        <taxon>Apocrita</taxon>
        <taxon>Aculeata</taxon>
        <taxon>Vespoidea</taxon>
        <taxon>Vespidae</taxon>
        <taxon>Vespinae</taxon>
        <taxon>Vespula</taxon>
    </lineage>
</organism>
<dbReference type="Gene3D" id="1.20.1270.350">
    <property type="entry name" value="Dedicator of cytokinesis N-terminal subdomain"/>
    <property type="match status" value="1"/>
</dbReference>
<dbReference type="Pfam" id="PF16172">
    <property type="entry name" value="DOCK_N"/>
    <property type="match status" value="1"/>
</dbReference>
<evidence type="ECO:0000313" key="5">
    <source>
        <dbReference type="Proteomes" id="UP001607303"/>
    </source>
</evidence>
<dbReference type="Proteomes" id="UP001607303">
    <property type="component" value="Unassembled WGS sequence"/>
</dbReference>
<dbReference type="PANTHER" id="PTHR45653">
    <property type="entry name" value="DEDICATOR OF CYTOKINESIS"/>
    <property type="match status" value="1"/>
</dbReference>
<dbReference type="Gene3D" id="2.30.30.40">
    <property type="entry name" value="SH3 Domains"/>
    <property type="match status" value="1"/>
</dbReference>
<dbReference type="InterPro" id="IPR001452">
    <property type="entry name" value="SH3_domain"/>
</dbReference>
<dbReference type="InterPro" id="IPR042455">
    <property type="entry name" value="DOCK_N_sub1"/>
</dbReference>
<dbReference type="Pfam" id="PF07653">
    <property type="entry name" value="SH3_2"/>
    <property type="match status" value="1"/>
</dbReference>
<dbReference type="SUPFAM" id="SSF50044">
    <property type="entry name" value="SH3-domain"/>
    <property type="match status" value="1"/>
</dbReference>